<dbReference type="Pfam" id="PF24705">
    <property type="entry name" value="DUF7668"/>
    <property type="match status" value="1"/>
</dbReference>
<sequence length="135" mass="14950">MSAPGDTLAEGTATMEGRRMEDTAPREVEDLVYQAVSMLVSGDFAGLERWTGGLRLSAAQMRAALDDYDAEFVLPSKAGQMSSTDFYDAAKERPWFRVDTFLRTANGPTDLVLQLDVFQDESGRYTLLVNNIFIP</sequence>
<evidence type="ECO:0000313" key="4">
    <source>
        <dbReference type="Proteomes" id="UP000741013"/>
    </source>
</evidence>
<evidence type="ECO:0000313" key="3">
    <source>
        <dbReference type="EMBL" id="MBP2182811.1"/>
    </source>
</evidence>
<comment type="caution">
    <text evidence="3">The sequence shown here is derived from an EMBL/GenBank/DDBJ whole genome shotgun (WGS) entry which is preliminary data.</text>
</comment>
<organism evidence="3 4">
    <name type="scientific">Amycolatopsis magusensis</name>
    <dbReference type="NCBI Taxonomy" id="882444"/>
    <lineage>
        <taxon>Bacteria</taxon>
        <taxon>Bacillati</taxon>
        <taxon>Actinomycetota</taxon>
        <taxon>Actinomycetes</taxon>
        <taxon>Pseudonocardiales</taxon>
        <taxon>Pseudonocardiaceae</taxon>
        <taxon>Amycolatopsis</taxon>
    </lineage>
</organism>
<evidence type="ECO:0000259" key="2">
    <source>
        <dbReference type="Pfam" id="PF24705"/>
    </source>
</evidence>
<feature type="region of interest" description="Disordered" evidence="1">
    <location>
        <begin position="1"/>
        <end position="23"/>
    </location>
</feature>
<dbReference type="EMBL" id="JAGGMS010000001">
    <property type="protein sequence ID" value="MBP2182811.1"/>
    <property type="molecule type" value="Genomic_DNA"/>
</dbReference>
<dbReference type="RefSeq" id="WP_209666067.1">
    <property type="nucleotide sequence ID" value="NZ_JAGGMS010000001.1"/>
</dbReference>
<protein>
    <recommendedName>
        <fullName evidence="2">DUF7668 domain-containing protein</fullName>
    </recommendedName>
</protein>
<keyword evidence="4" id="KW-1185">Reference proteome</keyword>
<proteinExistence type="predicted"/>
<name>A0ABS4PTQ5_9PSEU</name>
<accession>A0ABS4PTQ5</accession>
<dbReference type="Proteomes" id="UP000741013">
    <property type="component" value="Unassembled WGS sequence"/>
</dbReference>
<reference evidence="3 4" key="1">
    <citation type="submission" date="2021-03" db="EMBL/GenBank/DDBJ databases">
        <title>Sequencing the genomes of 1000 actinobacteria strains.</title>
        <authorList>
            <person name="Klenk H.-P."/>
        </authorList>
    </citation>
    <scope>NUCLEOTIDE SEQUENCE [LARGE SCALE GENOMIC DNA]</scope>
    <source>
        <strain evidence="3 4">DSM 45510</strain>
    </source>
</reference>
<evidence type="ECO:0000256" key="1">
    <source>
        <dbReference type="SAM" id="MobiDB-lite"/>
    </source>
</evidence>
<feature type="domain" description="DUF7668" evidence="2">
    <location>
        <begin position="36"/>
        <end position="134"/>
    </location>
</feature>
<gene>
    <name evidence="3" type="ORF">JOM49_004337</name>
</gene>
<dbReference type="InterPro" id="IPR056085">
    <property type="entry name" value="DUF7668"/>
</dbReference>